<dbReference type="Proteomes" id="UP000606786">
    <property type="component" value="Unassembled WGS sequence"/>
</dbReference>
<feature type="compositionally biased region" description="Polar residues" evidence="1">
    <location>
        <begin position="148"/>
        <end position="157"/>
    </location>
</feature>
<organism evidence="2 3">
    <name type="scientific">Ceratitis capitata</name>
    <name type="common">Mediterranean fruit fly</name>
    <name type="synonym">Tephritis capitata</name>
    <dbReference type="NCBI Taxonomy" id="7213"/>
    <lineage>
        <taxon>Eukaryota</taxon>
        <taxon>Metazoa</taxon>
        <taxon>Ecdysozoa</taxon>
        <taxon>Arthropoda</taxon>
        <taxon>Hexapoda</taxon>
        <taxon>Insecta</taxon>
        <taxon>Pterygota</taxon>
        <taxon>Neoptera</taxon>
        <taxon>Endopterygota</taxon>
        <taxon>Diptera</taxon>
        <taxon>Brachycera</taxon>
        <taxon>Muscomorpha</taxon>
        <taxon>Tephritoidea</taxon>
        <taxon>Tephritidae</taxon>
        <taxon>Ceratitis</taxon>
        <taxon>Ceratitis</taxon>
    </lineage>
</organism>
<accession>A0A811UCN7</accession>
<comment type="caution">
    <text evidence="2">The sequence shown here is derived from an EMBL/GenBank/DDBJ whole genome shotgun (WGS) entry which is preliminary data.</text>
</comment>
<evidence type="ECO:0000256" key="1">
    <source>
        <dbReference type="SAM" id="MobiDB-lite"/>
    </source>
</evidence>
<protein>
    <submittedName>
        <fullName evidence="2">(Mediterranean fruit fly) hypothetical protein</fullName>
    </submittedName>
</protein>
<gene>
    <name evidence="2" type="ORF">CCAP1982_LOCUS5250</name>
</gene>
<dbReference type="AlphaFoldDB" id="A0A811UCN7"/>
<evidence type="ECO:0000313" key="3">
    <source>
        <dbReference type="Proteomes" id="UP000606786"/>
    </source>
</evidence>
<evidence type="ECO:0000313" key="2">
    <source>
        <dbReference type="EMBL" id="CAD6996581.1"/>
    </source>
</evidence>
<dbReference type="EMBL" id="CAJHJT010000007">
    <property type="protein sequence ID" value="CAD6996581.1"/>
    <property type="molecule type" value="Genomic_DNA"/>
</dbReference>
<reference evidence="2" key="1">
    <citation type="submission" date="2020-11" db="EMBL/GenBank/DDBJ databases">
        <authorList>
            <person name="Whitehead M."/>
        </authorList>
    </citation>
    <scope>NUCLEOTIDE SEQUENCE</scope>
    <source>
        <strain evidence="2">EGII</strain>
    </source>
</reference>
<proteinExistence type="predicted"/>
<sequence length="157" mass="16513">MRGGAAAEVVKGSGGFIKACRHYRQDARRAPDDGNCECSPSWEIEGLQKRPAMAVAAERALMPAPPVPALGAHAATLPKPEVVQKVVKEVCPNLKVRVHEVKAGKGGGAIIRTPSVAERGERSPQKRALQGGGVERGSEPEARKQGCGSRSSYGDHS</sequence>
<name>A0A811UCN7_CERCA</name>
<keyword evidence="3" id="KW-1185">Reference proteome</keyword>
<feature type="region of interest" description="Disordered" evidence="1">
    <location>
        <begin position="103"/>
        <end position="157"/>
    </location>
</feature>